<evidence type="ECO:0000256" key="7">
    <source>
        <dbReference type="ARBA" id="ARBA00037945"/>
    </source>
</evidence>
<evidence type="ECO:0000256" key="2">
    <source>
        <dbReference type="ARBA" id="ARBA00022741"/>
    </source>
</evidence>
<evidence type="ECO:0000313" key="14">
    <source>
        <dbReference type="Proteomes" id="UP001154282"/>
    </source>
</evidence>
<organism evidence="13 14">
    <name type="scientific">Linum tenue</name>
    <dbReference type="NCBI Taxonomy" id="586396"/>
    <lineage>
        <taxon>Eukaryota</taxon>
        <taxon>Viridiplantae</taxon>
        <taxon>Streptophyta</taxon>
        <taxon>Embryophyta</taxon>
        <taxon>Tracheophyta</taxon>
        <taxon>Spermatophyta</taxon>
        <taxon>Magnoliopsida</taxon>
        <taxon>eudicotyledons</taxon>
        <taxon>Gunneridae</taxon>
        <taxon>Pentapetalae</taxon>
        <taxon>rosids</taxon>
        <taxon>fabids</taxon>
        <taxon>Malpighiales</taxon>
        <taxon>Linaceae</taxon>
        <taxon>Linum</taxon>
    </lineage>
</organism>
<dbReference type="PROSITE" id="PS51192">
    <property type="entry name" value="HELICASE_ATP_BIND_1"/>
    <property type="match status" value="1"/>
</dbReference>
<dbReference type="PANTHER" id="PTHR47958">
    <property type="entry name" value="ATP-DEPENDENT RNA HELICASE DBP3"/>
    <property type="match status" value="1"/>
</dbReference>
<feature type="domain" description="DEAD-box RNA helicase Q" evidence="12">
    <location>
        <begin position="34"/>
        <end position="62"/>
    </location>
</feature>
<evidence type="ECO:0000256" key="1">
    <source>
        <dbReference type="ARBA" id="ARBA00012552"/>
    </source>
</evidence>
<dbReference type="PROSITE" id="PS51195">
    <property type="entry name" value="Q_MOTIF"/>
    <property type="match status" value="1"/>
</dbReference>
<dbReference type="InterPro" id="IPR001650">
    <property type="entry name" value="Helicase_C-like"/>
</dbReference>
<dbReference type="GO" id="GO:0003723">
    <property type="term" value="F:RNA binding"/>
    <property type="evidence" value="ECO:0007669"/>
    <property type="project" value="UniProtKB-KW"/>
</dbReference>
<evidence type="ECO:0000256" key="9">
    <source>
        <dbReference type="PROSITE-ProRule" id="PRU00552"/>
    </source>
</evidence>
<sequence length="412" mass="46529">MAASVVPPGRGARRATTDDDRLVFETTEGIEPVASFENMGINDSLLRGIYEYGFEKPSAIQQRAVMPIIKGRDVIAQAQSGTGKTSMIALTVCQVVDINSKEVQALVLSPTRELASQTEKVILAIGQYLNIQAHACIGGKSVGEDIRKLEHGVHVVSGTPGRVCDMIKRRTLRTRAIKLLVLDESDEMLSRGFKDQIYDVYRYLPPELQVCLISATLPNEILEMTGKFMTDPVKILVKRDELTLEGIKQFFVAVEKEEWKFDTLCDLYDTLTITQAVIFCNTKRKVDWLTEKMRSSNFTVSSMHGDMPQKERDAIMKEFRDGTTRVLITTDVWARGLDVQQASFFQVSLVINYDLPNNRELYIHRIGRSGRFGRKGVAINFVKSDDIRILRDIEQYYSTQIDEMPMNVADLI</sequence>
<dbReference type="CDD" id="cd18045">
    <property type="entry name" value="DEADc_EIF4AIII_DDX48"/>
    <property type="match status" value="1"/>
</dbReference>
<dbReference type="GO" id="GO:0016787">
    <property type="term" value="F:hydrolase activity"/>
    <property type="evidence" value="ECO:0007669"/>
    <property type="project" value="UniProtKB-KW"/>
</dbReference>
<comment type="similarity">
    <text evidence="7">Belongs to the DEAD box helicase family. DDX48/FAL1 subfamily.</text>
</comment>
<protein>
    <recommendedName>
        <fullName evidence="1">RNA helicase</fullName>
        <ecNumber evidence="1">3.6.4.13</ecNumber>
    </recommendedName>
</protein>
<name>A0AAV0MD08_9ROSI</name>
<proteinExistence type="inferred from homology"/>
<feature type="domain" description="Helicase ATP-binding" evidence="10">
    <location>
        <begin position="65"/>
        <end position="235"/>
    </location>
</feature>
<evidence type="ECO:0000256" key="8">
    <source>
        <dbReference type="ARBA" id="ARBA00047984"/>
    </source>
</evidence>
<dbReference type="Gene3D" id="3.40.50.300">
    <property type="entry name" value="P-loop containing nucleotide triphosphate hydrolases"/>
    <property type="match status" value="2"/>
</dbReference>
<dbReference type="InterPro" id="IPR014001">
    <property type="entry name" value="Helicase_ATP-bd"/>
</dbReference>
<dbReference type="InterPro" id="IPR027417">
    <property type="entry name" value="P-loop_NTPase"/>
</dbReference>
<evidence type="ECO:0000259" key="11">
    <source>
        <dbReference type="PROSITE" id="PS51194"/>
    </source>
</evidence>
<dbReference type="InterPro" id="IPR011545">
    <property type="entry name" value="DEAD/DEAH_box_helicase_dom"/>
</dbReference>
<dbReference type="SMART" id="SM00490">
    <property type="entry name" value="HELICc"/>
    <property type="match status" value="1"/>
</dbReference>
<dbReference type="EMBL" id="CAMGYJ010000007">
    <property type="protein sequence ID" value="CAI0443909.1"/>
    <property type="molecule type" value="Genomic_DNA"/>
</dbReference>
<comment type="caution">
    <text evidence="13">The sequence shown here is derived from an EMBL/GenBank/DDBJ whole genome shotgun (WGS) entry which is preliminary data.</text>
</comment>
<dbReference type="FunFam" id="3.40.50.300:FF:000849">
    <property type="entry name" value="ATP-dependent RNA helicase DBP5"/>
    <property type="match status" value="1"/>
</dbReference>
<accession>A0AAV0MD08</accession>
<dbReference type="SMART" id="SM00487">
    <property type="entry name" value="DEXDc"/>
    <property type="match status" value="1"/>
</dbReference>
<evidence type="ECO:0000256" key="4">
    <source>
        <dbReference type="ARBA" id="ARBA00022806"/>
    </source>
</evidence>
<evidence type="ECO:0000256" key="6">
    <source>
        <dbReference type="ARBA" id="ARBA00022884"/>
    </source>
</evidence>
<feature type="domain" description="Helicase C-terminal" evidence="11">
    <location>
        <begin position="246"/>
        <end position="412"/>
    </location>
</feature>
<dbReference type="GO" id="GO:0005524">
    <property type="term" value="F:ATP binding"/>
    <property type="evidence" value="ECO:0007669"/>
    <property type="project" value="UniProtKB-KW"/>
</dbReference>
<evidence type="ECO:0000256" key="3">
    <source>
        <dbReference type="ARBA" id="ARBA00022801"/>
    </source>
</evidence>
<dbReference type="AlphaFoldDB" id="A0AAV0MD08"/>
<evidence type="ECO:0000259" key="12">
    <source>
        <dbReference type="PROSITE" id="PS51195"/>
    </source>
</evidence>
<keyword evidence="2" id="KW-0547">Nucleotide-binding</keyword>
<dbReference type="PROSITE" id="PS51194">
    <property type="entry name" value="HELICASE_CTER"/>
    <property type="match status" value="1"/>
</dbReference>
<feature type="short sequence motif" description="Q motif" evidence="9">
    <location>
        <begin position="34"/>
        <end position="62"/>
    </location>
</feature>
<keyword evidence="4" id="KW-0347">Helicase</keyword>
<dbReference type="CDD" id="cd18787">
    <property type="entry name" value="SF2_C_DEAD"/>
    <property type="match status" value="1"/>
</dbReference>
<gene>
    <name evidence="13" type="ORF">LITE_LOCUS27875</name>
</gene>
<keyword evidence="6" id="KW-0694">RNA-binding</keyword>
<keyword evidence="5" id="KW-0067">ATP-binding</keyword>
<keyword evidence="3" id="KW-0378">Hydrolase</keyword>
<comment type="catalytic activity">
    <reaction evidence="8">
        <text>ATP + H2O = ADP + phosphate + H(+)</text>
        <dbReference type="Rhea" id="RHEA:13065"/>
        <dbReference type="ChEBI" id="CHEBI:15377"/>
        <dbReference type="ChEBI" id="CHEBI:15378"/>
        <dbReference type="ChEBI" id="CHEBI:30616"/>
        <dbReference type="ChEBI" id="CHEBI:43474"/>
        <dbReference type="ChEBI" id="CHEBI:456216"/>
        <dbReference type="EC" id="3.6.4.13"/>
    </reaction>
</comment>
<keyword evidence="14" id="KW-1185">Reference proteome</keyword>
<dbReference type="Pfam" id="PF00271">
    <property type="entry name" value="Helicase_C"/>
    <property type="match status" value="1"/>
</dbReference>
<dbReference type="SUPFAM" id="SSF52540">
    <property type="entry name" value="P-loop containing nucleoside triphosphate hydrolases"/>
    <property type="match status" value="2"/>
</dbReference>
<evidence type="ECO:0000256" key="5">
    <source>
        <dbReference type="ARBA" id="ARBA00022840"/>
    </source>
</evidence>
<dbReference type="Proteomes" id="UP001154282">
    <property type="component" value="Unassembled WGS sequence"/>
</dbReference>
<dbReference type="EC" id="3.6.4.13" evidence="1"/>
<dbReference type="Pfam" id="PF00270">
    <property type="entry name" value="DEAD"/>
    <property type="match status" value="1"/>
</dbReference>
<evidence type="ECO:0000313" key="13">
    <source>
        <dbReference type="EMBL" id="CAI0443909.1"/>
    </source>
</evidence>
<reference evidence="13" key="1">
    <citation type="submission" date="2022-08" db="EMBL/GenBank/DDBJ databases">
        <authorList>
            <person name="Gutierrez-Valencia J."/>
        </authorList>
    </citation>
    <scope>NUCLEOTIDE SEQUENCE</scope>
</reference>
<evidence type="ECO:0000259" key="10">
    <source>
        <dbReference type="PROSITE" id="PS51192"/>
    </source>
</evidence>
<dbReference type="InterPro" id="IPR014014">
    <property type="entry name" value="RNA_helicase_DEAD_Q_motif"/>
</dbReference>
<dbReference type="GO" id="GO:0003724">
    <property type="term" value="F:RNA helicase activity"/>
    <property type="evidence" value="ECO:0007669"/>
    <property type="project" value="UniProtKB-EC"/>
</dbReference>
<dbReference type="FunFam" id="3.40.50.300:FF:000031">
    <property type="entry name" value="Eukaryotic initiation factor 4A-III"/>
    <property type="match status" value="1"/>
</dbReference>